<gene>
    <name evidence="1" type="ORF">MNBD_ALPHA01-1054</name>
</gene>
<dbReference type="InterPro" id="IPR042099">
    <property type="entry name" value="ANL_N_sf"/>
</dbReference>
<dbReference type="AlphaFoldDB" id="A0A3B0SEZ1"/>
<dbReference type="EMBL" id="UOEJ01000177">
    <property type="protein sequence ID" value="VAW03838.1"/>
    <property type="molecule type" value="Genomic_DNA"/>
</dbReference>
<organism evidence="1">
    <name type="scientific">hydrothermal vent metagenome</name>
    <dbReference type="NCBI Taxonomy" id="652676"/>
    <lineage>
        <taxon>unclassified sequences</taxon>
        <taxon>metagenomes</taxon>
        <taxon>ecological metagenomes</taxon>
    </lineage>
</organism>
<evidence type="ECO:0000313" key="1">
    <source>
        <dbReference type="EMBL" id="VAW03838.1"/>
    </source>
</evidence>
<feature type="non-terminal residue" evidence="1">
    <location>
        <position position="276"/>
    </location>
</feature>
<accession>A0A3B0SEZ1</accession>
<sequence>MKLGKNIKKIHRKIQLGMLNRATAEGLLRLGEKKLLRGFQNAHNSSPALKDTLKEKRIEANSIRTIEQFTALDFTMTKENTFNHYPLGDLCRAGVMDNLMGVLTSSGHSGNFAFGLTTWQQGKAVPDLLDLALENAFQIDEKKTLLVNCLPMGVRFPSNVVTHAEVSVREDMALALIRKFSPHFDQIIIVCDPLFLKLLLDEAGNWQVDWRKIHKHLIIGEETFGENYRNYVAKKLNIDPDDPESGIIGSSMGVGELGLNLCFETLESIALRRAVN</sequence>
<protein>
    <submittedName>
        <fullName evidence="1">Uncharacterized protein</fullName>
    </submittedName>
</protein>
<proteinExistence type="predicted"/>
<dbReference type="Gene3D" id="3.40.50.12780">
    <property type="entry name" value="N-terminal domain of ligase-like"/>
    <property type="match status" value="1"/>
</dbReference>
<name>A0A3B0SEZ1_9ZZZZ</name>
<reference evidence="1" key="1">
    <citation type="submission" date="2018-06" db="EMBL/GenBank/DDBJ databases">
        <authorList>
            <person name="Zhirakovskaya E."/>
        </authorList>
    </citation>
    <scope>NUCLEOTIDE SEQUENCE</scope>
</reference>